<dbReference type="GO" id="GO:0043022">
    <property type="term" value="F:ribosome binding"/>
    <property type="evidence" value="ECO:0007669"/>
    <property type="project" value="InterPro"/>
</dbReference>
<dbReference type="GO" id="GO:0030003">
    <property type="term" value="P:intracellular monoatomic cation homeostasis"/>
    <property type="evidence" value="ECO:0007669"/>
    <property type="project" value="TreeGrafter"/>
</dbReference>
<dbReference type="PROSITE" id="PS51758">
    <property type="entry name" value="LETM1_RBD"/>
    <property type="match status" value="1"/>
</dbReference>
<evidence type="ECO:0000256" key="14">
    <source>
        <dbReference type="ARBA" id="ARBA00023065"/>
    </source>
</evidence>
<keyword evidence="11" id="KW-0809">Transit peptide</keyword>
<keyword evidence="13 19" id="KW-0175">Coiled coil</keyword>
<dbReference type="SUPFAM" id="SSF47473">
    <property type="entry name" value="EF-hand"/>
    <property type="match status" value="1"/>
</dbReference>
<sequence length="865" mass="99716">MASILFLNLKLQQGRVLYNRLPTCCCQHLYHSERKQRILAQDSQRQRTGSQKFFITPVRFSGTIKNEDDYLKTKYLPPPLSITASFKPTSTNPVPISNRYIHSSAFSWKDNARVEKSVQVIKDEVCDLKTKKSLQAINDEVSDLKTTQTVKATPAVVASKEQAALEKPKSFLEKKREKWAALMVEVRKVGFMRYMINETRAFIRHYWEGFQLIWKNMKYCMPLLSRYLREGRSSLKRREYKMLTRTLADLVQMVPLIPMIIIPLGELFIPLYMSLNLMPSVFQKKPKTADYKRSLQVKLEYASLLANSLHDIPLKKTTKGSSVQDFADFMQRVKTSETIPSIDEITKFSSLFEDSITLDDLNVMQLQALCKILGIGFLGKIPNASVLRFQIIMKVRELEVDDKTIQKEGIESLTIEELQSACRSRGMRAVGMSEERLKVQLEQWLDLHIKKRVPTSLLLLTRIMYLDENLSPAQQLKETLKRLPDKTVEKVQVTTAEMVGEVVDTKTKLKVLDEEHQAIKMEKEIEEKEQQLEELQRMEEAKRLREIEGSMDPEELDRKMHERKLKELALSQMQQRVINQELANRLVEQQAATSRLAEQVRAMEVKPEAAMVDKAPTLGDRPAEGVFVFNVKDLNAEDNITAKDLGDIEKAIEDMAKHHKDELSEVKEDLQEYHEDISNVKALTQNTDYEKLINETTGAKKLNNYLNSYLRRLDKNILKVQAEKDQLQQKIELEESKLQQDAAGKQERLKAIEIKKGNLISTNEVLLSLKRLQTVPDDVRMQKVLQVLDTDEDGLIDITDVLKATELISQENLKLNKKQMADVMTLLKKEAQMEMEQKQLEKLEKKGEELKEHVEAGPEKIDIKA</sequence>
<evidence type="ECO:0000256" key="3">
    <source>
        <dbReference type="ARBA" id="ARBA00020557"/>
    </source>
</evidence>
<dbReference type="GO" id="GO:0005509">
    <property type="term" value="F:calcium ion binding"/>
    <property type="evidence" value="ECO:0007669"/>
    <property type="project" value="InterPro"/>
</dbReference>
<feature type="domain" description="EF-hand" evidence="20">
    <location>
        <begin position="776"/>
        <end position="811"/>
    </location>
</feature>
<evidence type="ECO:0000256" key="4">
    <source>
        <dbReference type="ARBA" id="ARBA00022448"/>
    </source>
</evidence>
<keyword evidence="12" id="KW-1133">Transmembrane helix</keyword>
<evidence type="ECO:0000256" key="5">
    <source>
        <dbReference type="ARBA" id="ARBA00022449"/>
    </source>
</evidence>
<evidence type="ECO:0000256" key="16">
    <source>
        <dbReference type="ARBA" id="ARBA00023136"/>
    </source>
</evidence>
<evidence type="ECO:0000256" key="10">
    <source>
        <dbReference type="ARBA" id="ARBA00022837"/>
    </source>
</evidence>
<dbReference type="Proteomes" id="UP000828390">
    <property type="component" value="Unassembled WGS sequence"/>
</dbReference>
<feature type="coiled-coil region" evidence="19">
    <location>
        <begin position="826"/>
        <end position="853"/>
    </location>
</feature>
<evidence type="ECO:0000256" key="11">
    <source>
        <dbReference type="ARBA" id="ARBA00022946"/>
    </source>
</evidence>
<dbReference type="PANTHER" id="PTHR14009">
    <property type="entry name" value="LEUCINE ZIPPER-EF-HAND CONTAINING TRANSMEMBRANE PROTEIN"/>
    <property type="match status" value="1"/>
</dbReference>
<evidence type="ECO:0000313" key="23">
    <source>
        <dbReference type="Proteomes" id="UP000828390"/>
    </source>
</evidence>
<feature type="coiled-coil region" evidence="19">
    <location>
        <begin position="656"/>
        <end position="683"/>
    </location>
</feature>
<dbReference type="InterPro" id="IPR011992">
    <property type="entry name" value="EF-hand-dom_pair"/>
</dbReference>
<evidence type="ECO:0000313" key="22">
    <source>
        <dbReference type="EMBL" id="KAH3785641.1"/>
    </source>
</evidence>
<evidence type="ECO:0000256" key="13">
    <source>
        <dbReference type="ARBA" id="ARBA00023054"/>
    </source>
</evidence>
<dbReference type="InterPro" id="IPR002048">
    <property type="entry name" value="EF_hand_dom"/>
</dbReference>
<evidence type="ECO:0000256" key="9">
    <source>
        <dbReference type="ARBA" id="ARBA00022792"/>
    </source>
</evidence>
<dbReference type="InterPro" id="IPR033122">
    <property type="entry name" value="LETM1-like_RBD"/>
</dbReference>
<keyword evidence="9" id="KW-0999">Mitochondrion inner membrane</keyword>
<dbReference type="PANTHER" id="PTHR14009:SF1">
    <property type="entry name" value="MITOCHONDRIAL PROTON_CALCIUM EXCHANGER PROTEIN"/>
    <property type="match status" value="1"/>
</dbReference>
<organism evidence="22 23">
    <name type="scientific">Dreissena polymorpha</name>
    <name type="common">Zebra mussel</name>
    <name type="synonym">Mytilus polymorpha</name>
    <dbReference type="NCBI Taxonomy" id="45954"/>
    <lineage>
        <taxon>Eukaryota</taxon>
        <taxon>Metazoa</taxon>
        <taxon>Spiralia</taxon>
        <taxon>Lophotrochozoa</taxon>
        <taxon>Mollusca</taxon>
        <taxon>Bivalvia</taxon>
        <taxon>Autobranchia</taxon>
        <taxon>Heteroconchia</taxon>
        <taxon>Euheterodonta</taxon>
        <taxon>Imparidentia</taxon>
        <taxon>Neoheterodontei</taxon>
        <taxon>Myida</taxon>
        <taxon>Dreissenoidea</taxon>
        <taxon>Dreissenidae</taxon>
        <taxon>Dreissena</taxon>
    </lineage>
</organism>
<keyword evidence="14" id="KW-0406">Ion transport</keyword>
<keyword evidence="5" id="KW-0050">Antiport</keyword>
<proteinExistence type="inferred from homology"/>
<keyword evidence="16" id="KW-0472">Membrane</keyword>
<evidence type="ECO:0000256" key="17">
    <source>
        <dbReference type="ARBA" id="ARBA00031360"/>
    </source>
</evidence>
<keyword evidence="15 18" id="KW-0496">Mitochondrion</keyword>
<feature type="domain" description="Letm1 RBD" evidence="21">
    <location>
        <begin position="293"/>
        <end position="524"/>
    </location>
</feature>
<dbReference type="PROSITE" id="PS00018">
    <property type="entry name" value="EF_HAND_1"/>
    <property type="match status" value="1"/>
</dbReference>
<comment type="similarity">
    <text evidence="2">Belongs to the LETM1 family.</text>
</comment>
<protein>
    <recommendedName>
        <fullName evidence="3">Mitochondrial proton/calcium exchanger protein</fullName>
    </recommendedName>
    <alternativeName>
        <fullName evidence="17">Leucine zipper-EF-hand-containing transmembrane protein 1</fullName>
    </alternativeName>
</protein>
<evidence type="ECO:0000259" key="21">
    <source>
        <dbReference type="PROSITE" id="PS51758"/>
    </source>
</evidence>
<dbReference type="InterPro" id="IPR059005">
    <property type="entry name" value="LETM1_C"/>
</dbReference>
<keyword evidence="4" id="KW-0813">Transport</keyword>
<evidence type="ECO:0000256" key="18">
    <source>
        <dbReference type="PROSITE-ProRule" id="PRU01094"/>
    </source>
</evidence>
<dbReference type="Pfam" id="PF26561">
    <property type="entry name" value="LETM1_C"/>
    <property type="match status" value="1"/>
</dbReference>
<feature type="coiled-coil region" evidence="19">
    <location>
        <begin position="710"/>
        <end position="737"/>
    </location>
</feature>
<evidence type="ECO:0000256" key="7">
    <source>
        <dbReference type="ARBA" id="ARBA00022692"/>
    </source>
</evidence>
<dbReference type="AlphaFoldDB" id="A0A9D4ETU7"/>
<dbReference type="GO" id="GO:0015297">
    <property type="term" value="F:antiporter activity"/>
    <property type="evidence" value="ECO:0007669"/>
    <property type="project" value="UniProtKB-KW"/>
</dbReference>
<dbReference type="GO" id="GO:0005743">
    <property type="term" value="C:mitochondrial inner membrane"/>
    <property type="evidence" value="ECO:0007669"/>
    <property type="project" value="UniProtKB-SubCell"/>
</dbReference>
<dbReference type="InterPro" id="IPR044202">
    <property type="entry name" value="LETM1/MDM38-like"/>
</dbReference>
<keyword evidence="10" id="KW-0106">Calcium</keyword>
<comment type="caution">
    <text evidence="22">The sequence shown here is derived from an EMBL/GenBank/DDBJ whole genome shotgun (WGS) entry which is preliminary data.</text>
</comment>
<evidence type="ECO:0000256" key="15">
    <source>
        <dbReference type="ARBA" id="ARBA00023128"/>
    </source>
</evidence>
<accession>A0A9D4ETU7</accession>
<evidence type="ECO:0000256" key="6">
    <source>
        <dbReference type="ARBA" id="ARBA00022568"/>
    </source>
</evidence>
<keyword evidence="6" id="KW-0109">Calcium transport</keyword>
<evidence type="ECO:0000256" key="8">
    <source>
        <dbReference type="ARBA" id="ARBA00022723"/>
    </source>
</evidence>
<evidence type="ECO:0000259" key="20">
    <source>
        <dbReference type="PROSITE" id="PS50222"/>
    </source>
</evidence>
<dbReference type="Pfam" id="PF07766">
    <property type="entry name" value="LETM1_RBD"/>
    <property type="match status" value="1"/>
</dbReference>
<dbReference type="PROSITE" id="PS50222">
    <property type="entry name" value="EF_HAND_2"/>
    <property type="match status" value="1"/>
</dbReference>
<dbReference type="EMBL" id="JAIWYP010000008">
    <property type="protein sequence ID" value="KAH3785641.1"/>
    <property type="molecule type" value="Genomic_DNA"/>
</dbReference>
<keyword evidence="8" id="KW-0479">Metal-binding</keyword>
<feature type="coiled-coil region" evidence="19">
    <location>
        <begin position="509"/>
        <end position="548"/>
    </location>
</feature>
<keyword evidence="23" id="KW-1185">Reference proteome</keyword>
<gene>
    <name evidence="22" type="ORF">DPMN_163735</name>
</gene>
<keyword evidence="7" id="KW-0812">Transmembrane</keyword>
<dbReference type="InterPro" id="IPR018247">
    <property type="entry name" value="EF_Hand_1_Ca_BS"/>
</dbReference>
<dbReference type="OrthoDB" id="624114at2759"/>
<reference evidence="22" key="1">
    <citation type="journal article" date="2019" name="bioRxiv">
        <title>The Genome of the Zebra Mussel, Dreissena polymorpha: A Resource for Invasive Species Research.</title>
        <authorList>
            <person name="McCartney M.A."/>
            <person name="Auch B."/>
            <person name="Kono T."/>
            <person name="Mallez S."/>
            <person name="Zhang Y."/>
            <person name="Obille A."/>
            <person name="Becker A."/>
            <person name="Abrahante J.E."/>
            <person name="Garbe J."/>
            <person name="Badalamenti J.P."/>
            <person name="Herman A."/>
            <person name="Mangelson H."/>
            <person name="Liachko I."/>
            <person name="Sullivan S."/>
            <person name="Sone E.D."/>
            <person name="Koren S."/>
            <person name="Silverstein K.A.T."/>
            <person name="Beckman K.B."/>
            <person name="Gohl D.M."/>
        </authorList>
    </citation>
    <scope>NUCLEOTIDE SEQUENCE</scope>
    <source>
        <strain evidence="22">Duluth1</strain>
        <tissue evidence="22">Whole animal</tissue>
    </source>
</reference>
<name>A0A9D4ETU7_DREPO</name>
<evidence type="ECO:0000256" key="19">
    <source>
        <dbReference type="SAM" id="Coils"/>
    </source>
</evidence>
<comment type="subcellular location">
    <subcellularLocation>
        <location evidence="1">Mitochondrion inner membrane</location>
        <topology evidence="1">Single-pass membrane protein</topology>
    </subcellularLocation>
</comment>
<evidence type="ECO:0000256" key="1">
    <source>
        <dbReference type="ARBA" id="ARBA00004434"/>
    </source>
</evidence>
<evidence type="ECO:0000256" key="2">
    <source>
        <dbReference type="ARBA" id="ARBA00009584"/>
    </source>
</evidence>
<evidence type="ECO:0000256" key="12">
    <source>
        <dbReference type="ARBA" id="ARBA00022989"/>
    </source>
</evidence>
<reference evidence="22" key="2">
    <citation type="submission" date="2020-11" db="EMBL/GenBank/DDBJ databases">
        <authorList>
            <person name="McCartney M.A."/>
            <person name="Auch B."/>
            <person name="Kono T."/>
            <person name="Mallez S."/>
            <person name="Becker A."/>
            <person name="Gohl D.M."/>
            <person name="Silverstein K.A.T."/>
            <person name="Koren S."/>
            <person name="Bechman K.B."/>
            <person name="Herman A."/>
            <person name="Abrahante J.E."/>
            <person name="Garbe J."/>
        </authorList>
    </citation>
    <scope>NUCLEOTIDE SEQUENCE</scope>
    <source>
        <strain evidence="22">Duluth1</strain>
        <tissue evidence="22">Whole animal</tissue>
    </source>
</reference>